<dbReference type="EMBL" id="BLQM01000497">
    <property type="protein sequence ID" value="GMH92509.1"/>
    <property type="molecule type" value="Genomic_DNA"/>
</dbReference>
<dbReference type="InterPro" id="IPR008183">
    <property type="entry name" value="Aldose_1/G6P_1-epimerase"/>
</dbReference>
<organism evidence="7 8">
    <name type="scientific">Triparma laevis f. inornata</name>
    <dbReference type="NCBI Taxonomy" id="1714386"/>
    <lineage>
        <taxon>Eukaryota</taxon>
        <taxon>Sar</taxon>
        <taxon>Stramenopiles</taxon>
        <taxon>Ochrophyta</taxon>
        <taxon>Bolidophyceae</taxon>
        <taxon>Parmales</taxon>
        <taxon>Triparmaceae</taxon>
        <taxon>Triparma</taxon>
    </lineage>
</organism>
<evidence type="ECO:0000256" key="3">
    <source>
        <dbReference type="ARBA" id="ARBA00012083"/>
    </source>
</evidence>
<comment type="caution">
    <text evidence="7">The sequence shown here is derived from an EMBL/GenBank/DDBJ whole genome shotgun (WGS) entry which is preliminary data.</text>
</comment>
<evidence type="ECO:0000313" key="7">
    <source>
        <dbReference type="EMBL" id="GMH92509.1"/>
    </source>
</evidence>
<feature type="active site" evidence="5">
    <location>
        <position position="233"/>
    </location>
</feature>
<dbReference type="GO" id="GO:0005737">
    <property type="term" value="C:cytoplasm"/>
    <property type="evidence" value="ECO:0007669"/>
    <property type="project" value="TreeGrafter"/>
</dbReference>
<dbReference type="EC" id="5.1.3.15" evidence="3"/>
<reference evidence="8" key="1">
    <citation type="journal article" date="2023" name="Commun. Biol.">
        <title>Genome analysis of Parmales, the sister group of diatoms, reveals the evolutionary specialization of diatoms from phago-mixotrophs to photoautotrophs.</title>
        <authorList>
            <person name="Ban H."/>
            <person name="Sato S."/>
            <person name="Yoshikawa S."/>
            <person name="Yamada K."/>
            <person name="Nakamura Y."/>
            <person name="Ichinomiya M."/>
            <person name="Sato N."/>
            <person name="Blanc-Mathieu R."/>
            <person name="Endo H."/>
            <person name="Kuwata A."/>
            <person name="Ogata H."/>
        </authorList>
    </citation>
    <scope>NUCLEOTIDE SEQUENCE [LARGE SCALE GENOMIC DNA]</scope>
</reference>
<keyword evidence="4" id="KW-0413">Isomerase</keyword>
<evidence type="ECO:0000256" key="2">
    <source>
        <dbReference type="ARBA" id="ARBA00005866"/>
    </source>
</evidence>
<dbReference type="Proteomes" id="UP001162640">
    <property type="component" value="Unassembled WGS sequence"/>
</dbReference>
<evidence type="ECO:0000256" key="4">
    <source>
        <dbReference type="ARBA" id="ARBA00023235"/>
    </source>
</evidence>
<sequence>MSKSIRGGVPICFPQFGRTSDKTSPQHGWARLNTWTLNSQTSTSVSMSISSTSPSTTAGRPIDGHWPPNSTCPYSTDLNLTVSLTDSGDLSYSLKIINNLETTAPFQCLLHNYYNFSFDDGKITGLENYECIDTQPRGSEGKGMAYFTQGPEPIELDGEVDRIFHPPSGKDNLEIQLNSSAISLKTVIITCSASSSTSSSIPLSTVVWNPYIKKAKEMGDFDDDGYKSMVCVEPGIINGLRILKPKEEVTISKTIHVE</sequence>
<protein>
    <recommendedName>
        <fullName evidence="3">glucose-6-phosphate 1-epimerase</fullName>
        <ecNumber evidence="3">5.1.3.15</ecNumber>
    </recommendedName>
</protein>
<dbReference type="Gene3D" id="2.70.98.10">
    <property type="match status" value="1"/>
</dbReference>
<dbReference type="AlphaFoldDB" id="A0A9W7ETU6"/>
<evidence type="ECO:0000256" key="6">
    <source>
        <dbReference type="PIRSR" id="PIRSR016020-2"/>
    </source>
</evidence>
<dbReference type="InterPro" id="IPR014718">
    <property type="entry name" value="GH-type_carb-bd"/>
</dbReference>
<dbReference type="Pfam" id="PF01263">
    <property type="entry name" value="Aldose_epim"/>
    <property type="match status" value="1"/>
</dbReference>
<dbReference type="SUPFAM" id="SSF74650">
    <property type="entry name" value="Galactose mutarotase-like"/>
    <property type="match status" value="1"/>
</dbReference>
<comment type="similarity">
    <text evidence="2">Belongs to the glucose-6-phosphate 1-epimerase family.</text>
</comment>
<dbReference type="PANTHER" id="PTHR11122:SF13">
    <property type="entry name" value="GLUCOSE-6-PHOSPHATE 1-EPIMERASE"/>
    <property type="match status" value="1"/>
</dbReference>
<dbReference type="GO" id="GO:0030246">
    <property type="term" value="F:carbohydrate binding"/>
    <property type="evidence" value="ECO:0007669"/>
    <property type="project" value="InterPro"/>
</dbReference>
<feature type="binding site" evidence="6">
    <location>
        <position position="31"/>
    </location>
    <ligand>
        <name>substrate</name>
    </ligand>
</feature>
<feature type="binding site" evidence="6">
    <location>
        <position position="26"/>
    </location>
    <ligand>
        <name>substrate</name>
    </ligand>
</feature>
<dbReference type="GO" id="GO:0047938">
    <property type="term" value="F:glucose-6-phosphate 1-epimerase activity"/>
    <property type="evidence" value="ECO:0007669"/>
    <property type="project" value="UniProtKB-EC"/>
</dbReference>
<dbReference type="InterPro" id="IPR011013">
    <property type="entry name" value="Gal_mutarotase_sf_dom"/>
</dbReference>
<dbReference type="InterPro" id="IPR025532">
    <property type="entry name" value="G6P_1-epimerase"/>
</dbReference>
<name>A0A9W7ETU6_9STRA</name>
<dbReference type="GO" id="GO:0005975">
    <property type="term" value="P:carbohydrate metabolic process"/>
    <property type="evidence" value="ECO:0007669"/>
    <property type="project" value="InterPro"/>
</dbReference>
<dbReference type="PANTHER" id="PTHR11122">
    <property type="entry name" value="APOSPORY-ASSOCIATED PROTEIN C-RELATED"/>
    <property type="match status" value="1"/>
</dbReference>
<gene>
    <name evidence="7" type="ORF">TL16_g12369</name>
</gene>
<evidence type="ECO:0000256" key="1">
    <source>
        <dbReference type="ARBA" id="ARBA00001096"/>
    </source>
</evidence>
<evidence type="ECO:0000256" key="5">
    <source>
        <dbReference type="PIRSR" id="PIRSR016020-1"/>
    </source>
</evidence>
<feature type="active site" evidence="5">
    <location>
        <position position="111"/>
    </location>
</feature>
<dbReference type="PIRSF" id="PIRSF016020">
    <property type="entry name" value="PHexose_mutarotase"/>
    <property type="match status" value="1"/>
</dbReference>
<evidence type="ECO:0000313" key="8">
    <source>
        <dbReference type="Proteomes" id="UP001162640"/>
    </source>
</evidence>
<feature type="binding site" evidence="6">
    <location>
        <position position="6"/>
    </location>
    <ligand>
        <name>substrate</name>
    </ligand>
</feature>
<accession>A0A9W7ETU6</accession>
<proteinExistence type="inferred from homology"/>
<comment type="catalytic activity">
    <reaction evidence="1">
        <text>alpha-D-glucose 6-phosphate = beta-D-glucose 6-phosphate</text>
        <dbReference type="Rhea" id="RHEA:16249"/>
        <dbReference type="ChEBI" id="CHEBI:58225"/>
        <dbReference type="ChEBI" id="CHEBI:58247"/>
        <dbReference type="EC" id="5.1.3.15"/>
    </reaction>
</comment>